<feature type="transmembrane region" description="Helical" evidence="1">
    <location>
        <begin position="118"/>
        <end position="137"/>
    </location>
</feature>
<reference evidence="3 4" key="1">
    <citation type="submission" date="2014-02" db="EMBL/GenBank/DDBJ databases">
        <title>Transposable element dynamics among asymbiotic and ectomycorrhizal Amanita fungi.</title>
        <authorList>
            <consortium name="DOE Joint Genome Institute"/>
            <person name="Hess J."/>
            <person name="Skrede I."/>
            <person name="Wolfe B."/>
            <person name="LaButti K."/>
            <person name="Ohm R.A."/>
            <person name="Grigoriev I.V."/>
            <person name="Pringle A."/>
        </authorList>
    </citation>
    <scope>NUCLEOTIDE SEQUENCE [LARGE SCALE GENOMIC DNA]</scope>
    <source>
        <strain evidence="3 4">SKay4041</strain>
    </source>
</reference>
<feature type="transmembrane region" description="Helical" evidence="1">
    <location>
        <begin position="207"/>
        <end position="227"/>
    </location>
</feature>
<name>A0A2A9NF74_9AGAR</name>
<dbReference type="Pfam" id="PF20151">
    <property type="entry name" value="DUF6533"/>
    <property type="match status" value="1"/>
</dbReference>
<feature type="transmembrane region" description="Helical" evidence="1">
    <location>
        <begin position="166"/>
        <end position="191"/>
    </location>
</feature>
<proteinExistence type="predicted"/>
<accession>A0A2A9NF74</accession>
<dbReference type="InterPro" id="IPR045340">
    <property type="entry name" value="DUF6533"/>
</dbReference>
<evidence type="ECO:0000256" key="1">
    <source>
        <dbReference type="SAM" id="Phobius"/>
    </source>
</evidence>
<evidence type="ECO:0000313" key="4">
    <source>
        <dbReference type="Proteomes" id="UP000242287"/>
    </source>
</evidence>
<feature type="domain" description="DUF6533" evidence="2">
    <location>
        <begin position="19"/>
        <end position="63"/>
    </location>
</feature>
<dbReference type="AlphaFoldDB" id="A0A2A9NF74"/>
<dbReference type="Proteomes" id="UP000242287">
    <property type="component" value="Unassembled WGS sequence"/>
</dbReference>
<dbReference type="EMBL" id="KZ302052">
    <property type="protein sequence ID" value="PFH48718.1"/>
    <property type="molecule type" value="Genomic_DNA"/>
</dbReference>
<protein>
    <recommendedName>
        <fullName evidence="2">DUF6533 domain-containing protein</fullName>
    </recommendedName>
</protein>
<keyword evidence="1" id="KW-1133">Transmembrane helix</keyword>
<gene>
    <name evidence="3" type="ORF">AMATHDRAFT_64730</name>
</gene>
<evidence type="ECO:0000259" key="2">
    <source>
        <dbReference type="Pfam" id="PF20151"/>
    </source>
</evidence>
<keyword evidence="4" id="KW-1185">Reference proteome</keyword>
<keyword evidence="1" id="KW-0472">Membrane</keyword>
<organism evidence="3 4">
    <name type="scientific">Amanita thiersii Skay4041</name>
    <dbReference type="NCBI Taxonomy" id="703135"/>
    <lineage>
        <taxon>Eukaryota</taxon>
        <taxon>Fungi</taxon>
        <taxon>Dikarya</taxon>
        <taxon>Basidiomycota</taxon>
        <taxon>Agaricomycotina</taxon>
        <taxon>Agaricomycetes</taxon>
        <taxon>Agaricomycetidae</taxon>
        <taxon>Agaricales</taxon>
        <taxon>Pluteineae</taxon>
        <taxon>Amanitaceae</taxon>
        <taxon>Amanita</taxon>
    </lineage>
</organism>
<evidence type="ECO:0000313" key="3">
    <source>
        <dbReference type="EMBL" id="PFH48718.1"/>
    </source>
</evidence>
<dbReference type="OrthoDB" id="2645170at2759"/>
<keyword evidence="1" id="KW-0812">Transmembrane</keyword>
<sequence length="290" mass="32002">MSAADLVATLVRAKNANFVHVSSATILYLDYLLTFDWEVSLIWDSPWSAVKVLFLLTRYIPFMDVTTTLYYQITPGVSPTSCVISGRLAPASITVGIILAETLLAIRTWSLCRCSTMIALVFIATGLGCFIPAIIAVKDYIKTIQYLPSPVPTVLPCLLTKRDNLYIAYALVLAFEAVILGFTAVAGVAAYRQSKSHFVKVVFKDGVLYYVYLGALSLVNIIMILLLPTGYDYLLVFMHRVLHSILACRVIFHLRAEGNRGWISTTENKAGSTSINFNHPTEDSTITTTP</sequence>
<feature type="transmembrane region" description="Helical" evidence="1">
    <location>
        <begin position="88"/>
        <end position="106"/>
    </location>
</feature>